<name>A0ABS0WPZ1_9FLAO</name>
<gene>
    <name evidence="2" type="ORF">JBL43_06825</name>
</gene>
<protein>
    <recommendedName>
        <fullName evidence="4">Isoleucyl-tRNA synthetase</fullName>
    </recommendedName>
</protein>
<feature type="transmembrane region" description="Helical" evidence="1">
    <location>
        <begin position="7"/>
        <end position="24"/>
    </location>
</feature>
<keyword evidence="3" id="KW-1185">Reference proteome</keyword>
<evidence type="ECO:0000313" key="2">
    <source>
        <dbReference type="EMBL" id="MBJ2173943.1"/>
    </source>
</evidence>
<dbReference type="EMBL" id="JAEHFJ010000003">
    <property type="protein sequence ID" value="MBJ2173943.1"/>
    <property type="molecule type" value="Genomic_DNA"/>
</dbReference>
<accession>A0ABS0WPZ1</accession>
<organism evidence="2 3">
    <name type="scientific">Aureibaculum flavum</name>
    <dbReference type="NCBI Taxonomy" id="2795986"/>
    <lineage>
        <taxon>Bacteria</taxon>
        <taxon>Pseudomonadati</taxon>
        <taxon>Bacteroidota</taxon>
        <taxon>Flavobacteriia</taxon>
        <taxon>Flavobacteriales</taxon>
        <taxon>Flavobacteriaceae</taxon>
        <taxon>Aureibaculum</taxon>
    </lineage>
</organism>
<keyword evidence="1" id="KW-1133">Transmembrane helix</keyword>
<proteinExistence type="predicted"/>
<feature type="transmembrane region" description="Helical" evidence="1">
    <location>
        <begin position="30"/>
        <end position="52"/>
    </location>
</feature>
<evidence type="ECO:0000256" key="1">
    <source>
        <dbReference type="SAM" id="Phobius"/>
    </source>
</evidence>
<comment type="caution">
    <text evidence="2">The sequence shown here is derived from an EMBL/GenBank/DDBJ whole genome shotgun (WGS) entry which is preliminary data.</text>
</comment>
<keyword evidence="1" id="KW-0812">Transmembrane</keyword>
<evidence type="ECO:0008006" key="4">
    <source>
        <dbReference type="Google" id="ProtNLM"/>
    </source>
</evidence>
<evidence type="ECO:0000313" key="3">
    <source>
        <dbReference type="Proteomes" id="UP000623301"/>
    </source>
</evidence>
<reference evidence="2 3" key="1">
    <citation type="submission" date="2020-12" db="EMBL/GenBank/DDBJ databases">
        <title>Aureibaculum luteum sp. nov. and Aureibaculum flavum sp. nov., novel members of the family Flavobacteriaceae isolated from Antarctic intertidal sediments.</title>
        <authorList>
            <person name="He X."/>
            <person name="Zhang X."/>
        </authorList>
    </citation>
    <scope>NUCLEOTIDE SEQUENCE [LARGE SCALE GENOMIC DNA]</scope>
    <source>
        <strain evidence="2 3">A20</strain>
    </source>
</reference>
<dbReference type="RefSeq" id="WP_198840711.1">
    <property type="nucleotide sequence ID" value="NZ_JAEHFJ010000003.1"/>
</dbReference>
<sequence length="81" mass="9549">MKLLLKILFVIFIIAIIIGTYLLNQKHPKGDVIIGLSILFLSFILMPLFIFYRFRNGKYKKYVLDPNSKNPFKIDEENLKD</sequence>
<dbReference type="Proteomes" id="UP000623301">
    <property type="component" value="Unassembled WGS sequence"/>
</dbReference>
<keyword evidence="1" id="KW-0472">Membrane</keyword>